<dbReference type="PROSITE" id="PS50922">
    <property type="entry name" value="TLC"/>
    <property type="match status" value="1"/>
</dbReference>
<evidence type="ECO:0000256" key="6">
    <source>
        <dbReference type="SAM" id="Phobius"/>
    </source>
</evidence>
<dbReference type="SMART" id="SM00724">
    <property type="entry name" value="TLC"/>
    <property type="match status" value="1"/>
</dbReference>
<dbReference type="GeneTree" id="ENSGT00390000008162"/>
<comment type="subcellular location">
    <subcellularLocation>
        <location evidence="1">Membrane</location>
        <topology evidence="1">Multi-pass membrane protein</topology>
    </subcellularLocation>
</comment>
<dbReference type="InterPro" id="IPR042512">
    <property type="entry name" value="TLCD5"/>
</dbReference>
<evidence type="ECO:0000256" key="5">
    <source>
        <dbReference type="PROSITE-ProRule" id="PRU00205"/>
    </source>
</evidence>
<dbReference type="AlphaFoldDB" id="A0A674NB62"/>
<dbReference type="InterPro" id="IPR053894">
    <property type="entry name" value="OAF_N"/>
</dbReference>
<dbReference type="InterPro" id="IPR006634">
    <property type="entry name" value="TLC-dom"/>
</dbReference>
<gene>
    <name evidence="8" type="primary">oafa</name>
</gene>
<proteinExistence type="predicted"/>
<dbReference type="Pfam" id="PF14941">
    <property type="entry name" value="OAF_N"/>
    <property type="match status" value="1"/>
</dbReference>
<feature type="transmembrane region" description="Helical" evidence="6">
    <location>
        <begin position="222"/>
        <end position="239"/>
    </location>
</feature>
<dbReference type="InParanoid" id="A0A674NB62"/>
<keyword evidence="3 6" id="KW-1133">Transmembrane helix</keyword>
<evidence type="ECO:0000256" key="3">
    <source>
        <dbReference type="ARBA" id="ARBA00022989"/>
    </source>
</evidence>
<sequence length="423" mass="47198">MFASCASAASARIVARLCALVLVVAAGLGSELRVRVRLSDGLVTEEVLEADSERDAISLEFKQGDGTLITYVADFKQNVKIFRALILGELERGQNQYQGLCFVSRLNRNEIIPSESMARLRQKNPQAIRLAEERRGLEQLTMSVAVNLSRAWQLSSHIHNMCSEAGEAIYTREADVKHWLDKEARMTAVVIGAVLSLSLWASLYCFLCGVNGSRSYEWNCRLVTLLHGILAVCITAYIGYVDGPWPFSYPGTKNTPLQISALVLSLGYFVFDMAWCVYFRTEGAVMLAHHTMSILGILLTLWLGESGIEGCAVLFGSEITNPLLQTRWFLKQTGKYGTRLGDAVDALFVLLFVAMRIFVGGAMLYCELVSPRPRFFIKCGGVAMYALSWVFLVDIVRFAMRKSEKWRDQREMADANGHGRKKD</sequence>
<evidence type="ECO:0000256" key="2">
    <source>
        <dbReference type="ARBA" id="ARBA00022692"/>
    </source>
</evidence>
<evidence type="ECO:0000313" key="9">
    <source>
        <dbReference type="Proteomes" id="UP000005226"/>
    </source>
</evidence>
<reference evidence="8" key="2">
    <citation type="submission" date="2025-08" db="UniProtKB">
        <authorList>
            <consortium name="Ensembl"/>
        </authorList>
    </citation>
    <scope>IDENTIFICATION</scope>
</reference>
<reference evidence="8" key="3">
    <citation type="submission" date="2025-09" db="UniProtKB">
        <authorList>
            <consortium name="Ensembl"/>
        </authorList>
    </citation>
    <scope>IDENTIFICATION</scope>
</reference>
<dbReference type="Ensembl" id="ENSTRUT00000068137.1">
    <property type="protein sequence ID" value="ENSTRUP00000070456.1"/>
    <property type="gene ID" value="ENSTRUG00000024597.2"/>
</dbReference>
<dbReference type="PANTHER" id="PTHR31898:SF4">
    <property type="entry name" value="TLC DOMAIN-CONTAINING 5A"/>
    <property type="match status" value="1"/>
</dbReference>
<keyword evidence="9" id="KW-1185">Reference proteome</keyword>
<feature type="transmembrane region" description="Helical" evidence="6">
    <location>
        <begin position="285"/>
        <end position="304"/>
    </location>
</feature>
<feature type="domain" description="TLC" evidence="7">
    <location>
        <begin position="213"/>
        <end position="404"/>
    </location>
</feature>
<feature type="transmembrane region" description="Helical" evidence="6">
    <location>
        <begin position="375"/>
        <end position="400"/>
    </location>
</feature>
<dbReference type="GO" id="GO:0016020">
    <property type="term" value="C:membrane"/>
    <property type="evidence" value="ECO:0007669"/>
    <property type="project" value="UniProtKB-SubCell"/>
</dbReference>
<feature type="transmembrane region" description="Helical" evidence="6">
    <location>
        <begin position="346"/>
        <end position="368"/>
    </location>
</feature>
<evidence type="ECO:0000256" key="1">
    <source>
        <dbReference type="ARBA" id="ARBA00004141"/>
    </source>
</evidence>
<dbReference type="Proteomes" id="UP000005226">
    <property type="component" value="Chromosome 11"/>
</dbReference>
<accession>A0A674NB62</accession>
<reference evidence="8 9" key="1">
    <citation type="journal article" date="2011" name="Genome Biol. Evol.">
        <title>Integration of the genetic map and genome assembly of fugu facilitates insights into distinct features of genome evolution in teleosts and mammals.</title>
        <authorList>
            <person name="Kai W."/>
            <person name="Kikuchi K."/>
            <person name="Tohari S."/>
            <person name="Chew A.K."/>
            <person name="Tay A."/>
            <person name="Fujiwara A."/>
            <person name="Hosoya S."/>
            <person name="Suetake H."/>
            <person name="Naruse K."/>
            <person name="Brenner S."/>
            <person name="Suzuki Y."/>
            <person name="Venkatesh B."/>
        </authorList>
    </citation>
    <scope>NUCLEOTIDE SEQUENCE [LARGE SCALE GENOMIC DNA]</scope>
</reference>
<dbReference type="Pfam" id="PF03798">
    <property type="entry name" value="TRAM_LAG1_CLN8"/>
    <property type="match status" value="1"/>
</dbReference>
<keyword evidence="2 5" id="KW-0812">Transmembrane</keyword>
<feature type="transmembrane region" description="Helical" evidence="6">
    <location>
        <begin position="259"/>
        <end position="278"/>
    </location>
</feature>
<evidence type="ECO:0000256" key="4">
    <source>
        <dbReference type="ARBA" id="ARBA00023136"/>
    </source>
</evidence>
<feature type="transmembrane region" description="Helical" evidence="6">
    <location>
        <begin position="186"/>
        <end position="210"/>
    </location>
</feature>
<evidence type="ECO:0000313" key="8">
    <source>
        <dbReference type="Ensembl" id="ENSTRUP00000070456.1"/>
    </source>
</evidence>
<dbReference type="PANTHER" id="PTHR31898">
    <property type="entry name" value="TRANSMEMBRANE PROTEIN 136"/>
    <property type="match status" value="1"/>
</dbReference>
<protein>
    <submittedName>
        <fullName evidence="8">TLC domain containing 5a</fullName>
    </submittedName>
</protein>
<keyword evidence="4 5" id="KW-0472">Membrane</keyword>
<dbReference type="FunCoup" id="A0A674NB62">
    <property type="interactions" value="86"/>
</dbReference>
<evidence type="ECO:0000259" key="7">
    <source>
        <dbReference type="PROSITE" id="PS50922"/>
    </source>
</evidence>
<name>A0A674NB62_TAKRU</name>
<organism evidence="8 9">
    <name type="scientific">Takifugu rubripes</name>
    <name type="common">Japanese pufferfish</name>
    <name type="synonym">Fugu rubripes</name>
    <dbReference type="NCBI Taxonomy" id="31033"/>
    <lineage>
        <taxon>Eukaryota</taxon>
        <taxon>Metazoa</taxon>
        <taxon>Chordata</taxon>
        <taxon>Craniata</taxon>
        <taxon>Vertebrata</taxon>
        <taxon>Euteleostomi</taxon>
        <taxon>Actinopterygii</taxon>
        <taxon>Neopterygii</taxon>
        <taxon>Teleostei</taxon>
        <taxon>Neoteleostei</taxon>
        <taxon>Acanthomorphata</taxon>
        <taxon>Eupercaria</taxon>
        <taxon>Tetraodontiformes</taxon>
        <taxon>Tetradontoidea</taxon>
        <taxon>Tetraodontidae</taxon>
        <taxon>Takifugu</taxon>
    </lineage>
</organism>